<reference evidence="2" key="1">
    <citation type="journal article" date="2022" name="Int. J. Mol. Sci.">
        <title>Draft Genome of Tanacetum Coccineum: Genomic Comparison of Closely Related Tanacetum-Family Plants.</title>
        <authorList>
            <person name="Yamashiro T."/>
            <person name="Shiraishi A."/>
            <person name="Nakayama K."/>
            <person name="Satake H."/>
        </authorList>
    </citation>
    <scope>NUCLEOTIDE SEQUENCE</scope>
</reference>
<sequence>MDNLNMTMEEYIKLEEENSRRRGRLFNWETTTYEKIRVDDDLHDLISVEAEFLAIVIDDAFAPQDALPCKSQVSTPVNNEIDFRISFDKSDDEDYIIIYDKNLFSYKMISFNKTDSANDNEKAGIPSFLPPKPTTSYVDDLDFFKDFENEFPVIVYNDAQTSKSDYLTEQTLSPQHYNESDLNDETSLSEHDEVGQNILYFNDLFPFNDIHPDDLKSDEDNDNKIGIIQSSEGNLNTHRMLLCFIMNLYVPFGIPFDPKRYYKDGDCAIMLRRPRYQGLEYTDVDIADFEERLERMVIEHHDDAGVVVFTTQAWGRLFDTRGPLVWELILEFLSTLRFGESKSKRMIPGKGDLHDYWRDISTDGYFLGPPPSYTLIRDSMLRICHRMMAHSIAGRSQAPEKVTMTDLFYLRGLDVGSVNVPYLLAQYLRRFAARRKSGAHISVITTELLIIDMAKLVRLQICEQLDDTWAWVAIGPERQPDAAAGAPAVTKDAPAVGEGDQAVPAPVQAPQHPPPPPPAAAKTMSQRLGRLEEEVHGLRRDVGTLRGLMERSMTDQGRFFTWMISCMAQLMDASGLTYQAFDGTFRGSSPAAFQRCTRQRTDGASTSAEQ</sequence>
<evidence type="ECO:0000313" key="2">
    <source>
        <dbReference type="EMBL" id="GJS98888.1"/>
    </source>
</evidence>
<dbReference type="EMBL" id="BQNB010012078">
    <property type="protein sequence ID" value="GJS98888.1"/>
    <property type="molecule type" value="Genomic_DNA"/>
</dbReference>
<evidence type="ECO:0000256" key="1">
    <source>
        <dbReference type="SAM" id="MobiDB-lite"/>
    </source>
</evidence>
<feature type="compositionally biased region" description="Low complexity" evidence="1">
    <location>
        <begin position="501"/>
        <end position="510"/>
    </location>
</feature>
<gene>
    <name evidence="2" type="ORF">Tco_0820058</name>
</gene>
<comment type="caution">
    <text evidence="2">The sequence shown here is derived from an EMBL/GenBank/DDBJ whole genome shotgun (WGS) entry which is preliminary data.</text>
</comment>
<name>A0ABQ5ACL6_9ASTR</name>
<proteinExistence type="predicted"/>
<reference evidence="2" key="2">
    <citation type="submission" date="2022-01" db="EMBL/GenBank/DDBJ databases">
        <authorList>
            <person name="Yamashiro T."/>
            <person name="Shiraishi A."/>
            <person name="Satake H."/>
            <person name="Nakayama K."/>
        </authorList>
    </citation>
    <scope>NUCLEOTIDE SEQUENCE</scope>
</reference>
<evidence type="ECO:0000313" key="3">
    <source>
        <dbReference type="Proteomes" id="UP001151760"/>
    </source>
</evidence>
<protein>
    <recommendedName>
        <fullName evidence="4">Reverse transcriptase domain-containing protein</fullName>
    </recommendedName>
</protein>
<organism evidence="2 3">
    <name type="scientific">Tanacetum coccineum</name>
    <dbReference type="NCBI Taxonomy" id="301880"/>
    <lineage>
        <taxon>Eukaryota</taxon>
        <taxon>Viridiplantae</taxon>
        <taxon>Streptophyta</taxon>
        <taxon>Embryophyta</taxon>
        <taxon>Tracheophyta</taxon>
        <taxon>Spermatophyta</taxon>
        <taxon>Magnoliopsida</taxon>
        <taxon>eudicotyledons</taxon>
        <taxon>Gunneridae</taxon>
        <taxon>Pentapetalae</taxon>
        <taxon>asterids</taxon>
        <taxon>campanulids</taxon>
        <taxon>Asterales</taxon>
        <taxon>Asteraceae</taxon>
        <taxon>Asteroideae</taxon>
        <taxon>Anthemideae</taxon>
        <taxon>Anthemidinae</taxon>
        <taxon>Tanacetum</taxon>
    </lineage>
</organism>
<keyword evidence="3" id="KW-1185">Reference proteome</keyword>
<accession>A0ABQ5ACL6</accession>
<evidence type="ECO:0008006" key="4">
    <source>
        <dbReference type="Google" id="ProtNLM"/>
    </source>
</evidence>
<dbReference type="Proteomes" id="UP001151760">
    <property type="component" value="Unassembled WGS sequence"/>
</dbReference>
<feature type="region of interest" description="Disordered" evidence="1">
    <location>
        <begin position="481"/>
        <end position="525"/>
    </location>
</feature>